<evidence type="ECO:0000256" key="1">
    <source>
        <dbReference type="SAM" id="Phobius"/>
    </source>
</evidence>
<dbReference type="AlphaFoldDB" id="A0A316TSU7"/>
<accession>A0A316TSU7</accession>
<proteinExistence type="predicted"/>
<dbReference type="RefSeq" id="WP_109647476.1">
    <property type="nucleotide sequence ID" value="NZ_QGGB01000008.1"/>
</dbReference>
<organism evidence="2 3">
    <name type="scientific">Rhodohalobacter mucosus</name>
    <dbReference type="NCBI Taxonomy" id="2079485"/>
    <lineage>
        <taxon>Bacteria</taxon>
        <taxon>Pseudomonadati</taxon>
        <taxon>Balneolota</taxon>
        <taxon>Balneolia</taxon>
        <taxon>Balneolales</taxon>
        <taxon>Balneolaceae</taxon>
        <taxon>Rhodohalobacter</taxon>
    </lineage>
</organism>
<evidence type="ECO:0000313" key="3">
    <source>
        <dbReference type="Proteomes" id="UP000245533"/>
    </source>
</evidence>
<protein>
    <submittedName>
        <fullName evidence="2">Uncharacterized protein</fullName>
    </submittedName>
</protein>
<name>A0A316TSU7_9BACT</name>
<dbReference type="OrthoDB" id="9182271at2"/>
<gene>
    <name evidence="2" type="ORF">DDZ15_12715</name>
</gene>
<dbReference type="Proteomes" id="UP000245533">
    <property type="component" value="Unassembled WGS sequence"/>
</dbReference>
<keyword evidence="3" id="KW-1185">Reference proteome</keyword>
<sequence length="78" mass="8307">MTTKQVFKNKIFLIGFIMLVIGSGPLIVTMAAANLGFTADPNPNPIVFGMMAGLTFWPGIILMALGIYNEKKSSSGKA</sequence>
<feature type="transmembrane region" description="Helical" evidence="1">
    <location>
        <begin position="45"/>
        <end position="68"/>
    </location>
</feature>
<evidence type="ECO:0000313" key="2">
    <source>
        <dbReference type="EMBL" id="PWN06035.1"/>
    </source>
</evidence>
<keyword evidence="1" id="KW-0812">Transmembrane</keyword>
<keyword evidence="1" id="KW-0472">Membrane</keyword>
<keyword evidence="1" id="KW-1133">Transmembrane helix</keyword>
<dbReference type="EMBL" id="QGGB01000008">
    <property type="protein sequence ID" value="PWN06035.1"/>
    <property type="molecule type" value="Genomic_DNA"/>
</dbReference>
<comment type="caution">
    <text evidence="2">The sequence shown here is derived from an EMBL/GenBank/DDBJ whole genome shotgun (WGS) entry which is preliminary data.</text>
</comment>
<feature type="transmembrane region" description="Helical" evidence="1">
    <location>
        <begin position="12"/>
        <end position="33"/>
    </location>
</feature>
<reference evidence="2 3" key="1">
    <citation type="submission" date="2018-05" db="EMBL/GenBank/DDBJ databases">
        <title>Rhodohalobacter halophilus gen. nov., sp. nov., a moderately halophilic member of the family Balneolaceae.</title>
        <authorList>
            <person name="Liu Z.-W."/>
        </authorList>
    </citation>
    <scope>NUCLEOTIDE SEQUENCE [LARGE SCALE GENOMIC DNA]</scope>
    <source>
        <strain evidence="2 3">8A47</strain>
    </source>
</reference>